<keyword evidence="3" id="KW-1003">Cell membrane</keyword>
<proteinExistence type="predicted"/>
<evidence type="ECO:0000256" key="7">
    <source>
        <dbReference type="SAM" id="Phobius"/>
    </source>
</evidence>
<dbReference type="PANTHER" id="PTHR36122:SF2">
    <property type="entry name" value="NICOTINAMIDE RIBOSIDE TRANSPORTER PNUC"/>
    <property type="match status" value="1"/>
</dbReference>
<feature type="transmembrane region" description="Helical" evidence="7">
    <location>
        <begin position="154"/>
        <end position="171"/>
    </location>
</feature>
<gene>
    <name evidence="8" type="ORF">UFOPK1747_00109</name>
</gene>
<organism evidence="8">
    <name type="scientific">freshwater metagenome</name>
    <dbReference type="NCBI Taxonomy" id="449393"/>
    <lineage>
        <taxon>unclassified sequences</taxon>
        <taxon>metagenomes</taxon>
        <taxon>ecological metagenomes</taxon>
    </lineage>
</organism>
<feature type="transmembrane region" description="Helical" evidence="7">
    <location>
        <begin position="83"/>
        <end position="101"/>
    </location>
</feature>
<dbReference type="GO" id="GO:0034257">
    <property type="term" value="F:nicotinamide riboside transmembrane transporter activity"/>
    <property type="evidence" value="ECO:0007669"/>
    <property type="project" value="InterPro"/>
</dbReference>
<name>A0A6J6EDS5_9ZZZZ</name>
<dbReference type="AlphaFoldDB" id="A0A6J6EDS5"/>
<dbReference type="EMBL" id="CAEZTV010000005">
    <property type="protein sequence ID" value="CAB4573365.1"/>
    <property type="molecule type" value="Genomic_DNA"/>
</dbReference>
<dbReference type="PANTHER" id="PTHR36122">
    <property type="entry name" value="NICOTINAMIDE RIBOSIDE TRANSPORTER PNUC"/>
    <property type="match status" value="1"/>
</dbReference>
<dbReference type="InterPro" id="IPR006419">
    <property type="entry name" value="NMN_transpt_PnuC"/>
</dbReference>
<evidence type="ECO:0000313" key="8">
    <source>
        <dbReference type="EMBL" id="CAB4573365.1"/>
    </source>
</evidence>
<reference evidence="8" key="1">
    <citation type="submission" date="2020-05" db="EMBL/GenBank/DDBJ databases">
        <authorList>
            <person name="Chiriac C."/>
            <person name="Salcher M."/>
            <person name="Ghai R."/>
            <person name="Kavagutti S V."/>
        </authorList>
    </citation>
    <scope>NUCLEOTIDE SEQUENCE</scope>
</reference>
<accession>A0A6J6EDS5</accession>
<keyword evidence="6 7" id="KW-0472">Membrane</keyword>
<evidence type="ECO:0000256" key="6">
    <source>
        <dbReference type="ARBA" id="ARBA00023136"/>
    </source>
</evidence>
<evidence type="ECO:0000256" key="5">
    <source>
        <dbReference type="ARBA" id="ARBA00022989"/>
    </source>
</evidence>
<evidence type="ECO:0000256" key="2">
    <source>
        <dbReference type="ARBA" id="ARBA00022448"/>
    </source>
</evidence>
<keyword evidence="4 7" id="KW-0812">Transmembrane</keyword>
<keyword evidence="5 7" id="KW-1133">Transmembrane helix</keyword>
<keyword evidence="2" id="KW-0813">Transport</keyword>
<sequence length="187" mass="20934">MSALEVAAFLISLVAVTLGALGTRFAWPWWVTGSILYGVFFYQLEYFASAALQLVFIAAAVWGWIGWGKEGAKPRYSKNSERIIVVCLIIVTTLILYPILIDIGATSSAIEAFGFTGSVIAQVLMVLQRFEAWPLWLVVNLAYTYQYFNGELYLTSVLYVVFAVLAIFGWVRWQKESKVNAVPNLIK</sequence>
<dbReference type="GO" id="GO:0005886">
    <property type="term" value="C:plasma membrane"/>
    <property type="evidence" value="ECO:0007669"/>
    <property type="project" value="UniProtKB-SubCell"/>
</dbReference>
<protein>
    <submittedName>
        <fullName evidence="8">Unannotated protein</fullName>
    </submittedName>
</protein>
<feature type="transmembrane region" description="Helical" evidence="7">
    <location>
        <begin position="46"/>
        <end position="67"/>
    </location>
</feature>
<evidence type="ECO:0000256" key="3">
    <source>
        <dbReference type="ARBA" id="ARBA00022475"/>
    </source>
</evidence>
<evidence type="ECO:0000256" key="1">
    <source>
        <dbReference type="ARBA" id="ARBA00004651"/>
    </source>
</evidence>
<dbReference type="NCBIfam" id="TIGR01528">
    <property type="entry name" value="NMN_trans_PnuC"/>
    <property type="match status" value="1"/>
</dbReference>
<evidence type="ECO:0000256" key="4">
    <source>
        <dbReference type="ARBA" id="ARBA00022692"/>
    </source>
</evidence>
<dbReference type="Pfam" id="PF04973">
    <property type="entry name" value="NMN_transporter"/>
    <property type="match status" value="1"/>
</dbReference>
<comment type="subcellular location">
    <subcellularLocation>
        <location evidence="1">Cell membrane</location>
        <topology evidence="1">Multi-pass membrane protein</topology>
    </subcellularLocation>
</comment>